<dbReference type="GO" id="GO:0000166">
    <property type="term" value="F:nucleotide binding"/>
    <property type="evidence" value="ECO:0007669"/>
    <property type="project" value="InterPro"/>
</dbReference>
<dbReference type="SUPFAM" id="SSF51735">
    <property type="entry name" value="NAD(P)-binding Rossmann-fold domains"/>
    <property type="match status" value="1"/>
</dbReference>
<dbReference type="SUPFAM" id="SSF55347">
    <property type="entry name" value="Glyceraldehyde-3-phosphate dehydrogenase-like, C-terminal domain"/>
    <property type="match status" value="1"/>
</dbReference>
<dbReference type="InterPro" id="IPR055170">
    <property type="entry name" value="GFO_IDH_MocA-like_dom"/>
</dbReference>
<proteinExistence type="inferred from homology"/>
<name>A0A7M7K8I6_VARDE</name>
<feature type="domain" description="GFO/IDH/MocA-like oxidoreductase" evidence="4">
    <location>
        <begin position="134"/>
        <end position="261"/>
    </location>
</feature>
<dbReference type="OrthoDB" id="446809at2759"/>
<dbReference type="Pfam" id="PF22725">
    <property type="entry name" value="GFO_IDH_MocA_C3"/>
    <property type="match status" value="1"/>
</dbReference>
<dbReference type="Proteomes" id="UP000594260">
    <property type="component" value="Unplaced"/>
</dbReference>
<dbReference type="InterPro" id="IPR000683">
    <property type="entry name" value="Gfo/Idh/MocA-like_OxRdtase_N"/>
</dbReference>
<sequence length="412" mass="45750">MESKNLPGIAVFGSGRTVRVVVPHLRLRGFRIEALWARTADLAKEAAAELDIPFWTTREDDALLRKNVSLVAILCEPHLHSGIAVKALRIGKHVLCDRPAGLDNADVLKMVQASQYYPSLISIVGHTLRFLPCFVHMKRQLADGYVGEVQSIDVRVMCGSLFQDRYSWLQDARAGGGALANFGSHLIDIISFITGLRATRVMGTLRTLEVSKDVFHQAQADDLCAFQLEMDNGALATVNINTRFAGQYSEELTICGISGILVVRSGDLFGQKVGSMKEDVLYLDVEDLKQSPSILPRNITDLTKEKLQEKIHPPHLPKAHVKGWIKLIGSLKEAFVAKPSLCQWTKERVQSAATFEEAFYVQCVVDAVRQSSTDKQWVRVVANANEMPILERHDASNKLYTGLYRVNQGLSL</sequence>
<dbReference type="Gene3D" id="3.40.50.720">
    <property type="entry name" value="NAD(P)-binding Rossmann-like Domain"/>
    <property type="match status" value="1"/>
</dbReference>
<dbReference type="GeneID" id="111251102"/>
<evidence type="ECO:0008006" key="7">
    <source>
        <dbReference type="Google" id="ProtNLM"/>
    </source>
</evidence>
<dbReference type="FunCoup" id="A0A7M7K8I6">
    <property type="interactions" value="579"/>
</dbReference>
<accession>A0A7M7K8I6</accession>
<evidence type="ECO:0000313" key="6">
    <source>
        <dbReference type="Proteomes" id="UP000594260"/>
    </source>
</evidence>
<dbReference type="Pfam" id="PF01408">
    <property type="entry name" value="GFO_IDH_MocA"/>
    <property type="match status" value="1"/>
</dbReference>
<evidence type="ECO:0000256" key="2">
    <source>
        <dbReference type="ARBA" id="ARBA00023002"/>
    </source>
</evidence>
<dbReference type="AlphaFoldDB" id="A0A7M7K8I6"/>
<dbReference type="InterPro" id="IPR050463">
    <property type="entry name" value="Gfo/Idh/MocA_oxidrdct_glycsds"/>
</dbReference>
<dbReference type="EnsemblMetazoa" id="XM_022807401">
    <property type="protein sequence ID" value="XP_022663136"/>
    <property type="gene ID" value="LOC111251102"/>
</dbReference>
<dbReference type="Gene3D" id="3.30.360.10">
    <property type="entry name" value="Dihydrodipicolinate Reductase, domain 2"/>
    <property type="match status" value="1"/>
</dbReference>
<dbReference type="EnsemblMetazoa" id="XM_022807402">
    <property type="protein sequence ID" value="XP_022663137"/>
    <property type="gene ID" value="LOC111251102"/>
</dbReference>
<keyword evidence="2" id="KW-0560">Oxidoreductase</keyword>
<dbReference type="GO" id="GO:0016491">
    <property type="term" value="F:oxidoreductase activity"/>
    <property type="evidence" value="ECO:0007669"/>
    <property type="project" value="UniProtKB-KW"/>
</dbReference>
<dbReference type="OMA" id="NQKDYVH"/>
<dbReference type="RefSeq" id="XP_022663137.1">
    <property type="nucleotide sequence ID" value="XM_022807402.1"/>
</dbReference>
<evidence type="ECO:0000259" key="4">
    <source>
        <dbReference type="Pfam" id="PF22725"/>
    </source>
</evidence>
<protein>
    <recommendedName>
        <fullName evidence="7">Oxidoreductase</fullName>
    </recommendedName>
</protein>
<reference evidence="5" key="1">
    <citation type="submission" date="2021-01" db="UniProtKB">
        <authorList>
            <consortium name="EnsemblMetazoa"/>
        </authorList>
    </citation>
    <scope>IDENTIFICATION</scope>
</reference>
<dbReference type="PANTHER" id="PTHR43818">
    <property type="entry name" value="BCDNA.GH03377"/>
    <property type="match status" value="1"/>
</dbReference>
<evidence type="ECO:0000313" key="5">
    <source>
        <dbReference type="EnsemblMetazoa" id="XP_022663136"/>
    </source>
</evidence>
<dbReference type="PANTHER" id="PTHR43818:SF11">
    <property type="entry name" value="BCDNA.GH03377"/>
    <property type="match status" value="1"/>
</dbReference>
<feature type="domain" description="Gfo/Idh/MocA-like oxidoreductase N-terminal" evidence="3">
    <location>
        <begin position="9"/>
        <end position="114"/>
    </location>
</feature>
<dbReference type="RefSeq" id="XP_022663136.1">
    <property type="nucleotide sequence ID" value="XM_022807401.1"/>
</dbReference>
<organism evidence="5 6">
    <name type="scientific">Varroa destructor</name>
    <name type="common">Honeybee mite</name>
    <dbReference type="NCBI Taxonomy" id="109461"/>
    <lineage>
        <taxon>Eukaryota</taxon>
        <taxon>Metazoa</taxon>
        <taxon>Ecdysozoa</taxon>
        <taxon>Arthropoda</taxon>
        <taxon>Chelicerata</taxon>
        <taxon>Arachnida</taxon>
        <taxon>Acari</taxon>
        <taxon>Parasitiformes</taxon>
        <taxon>Mesostigmata</taxon>
        <taxon>Gamasina</taxon>
        <taxon>Dermanyssoidea</taxon>
        <taxon>Varroidae</taxon>
        <taxon>Varroa</taxon>
    </lineage>
</organism>
<evidence type="ECO:0000259" key="3">
    <source>
        <dbReference type="Pfam" id="PF01408"/>
    </source>
</evidence>
<keyword evidence="6" id="KW-1185">Reference proteome</keyword>
<evidence type="ECO:0000256" key="1">
    <source>
        <dbReference type="ARBA" id="ARBA00010928"/>
    </source>
</evidence>
<dbReference type="InterPro" id="IPR036291">
    <property type="entry name" value="NAD(P)-bd_dom_sf"/>
</dbReference>
<dbReference type="KEGG" id="vde:111251102"/>
<comment type="similarity">
    <text evidence="1">Belongs to the Gfo/Idh/MocA family.</text>
</comment>
<dbReference type="InParanoid" id="A0A7M7K8I6"/>